<organism evidence="2 3">
    <name type="scientific">Metarhizium robertsii</name>
    <dbReference type="NCBI Taxonomy" id="568076"/>
    <lineage>
        <taxon>Eukaryota</taxon>
        <taxon>Fungi</taxon>
        <taxon>Dikarya</taxon>
        <taxon>Ascomycota</taxon>
        <taxon>Pezizomycotina</taxon>
        <taxon>Sordariomycetes</taxon>
        <taxon>Hypocreomycetidae</taxon>
        <taxon>Hypocreales</taxon>
        <taxon>Clavicipitaceae</taxon>
        <taxon>Metarhizium</taxon>
    </lineage>
</organism>
<dbReference type="HOGENOM" id="CLU_038193_1_0_1"/>
<gene>
    <name evidence="2" type="ORF">X797_001732</name>
</gene>
<proteinExistence type="predicted"/>
<evidence type="ECO:0000259" key="1">
    <source>
        <dbReference type="Pfam" id="PF01636"/>
    </source>
</evidence>
<dbReference type="OrthoDB" id="5598852at2759"/>
<evidence type="ECO:0000313" key="3">
    <source>
        <dbReference type="Proteomes" id="UP000030151"/>
    </source>
</evidence>
<dbReference type="InterPro" id="IPR011009">
    <property type="entry name" value="Kinase-like_dom_sf"/>
</dbReference>
<comment type="caution">
    <text evidence="2">The sequence shown here is derived from an EMBL/GenBank/DDBJ whole genome shotgun (WGS) entry which is preliminary data.</text>
</comment>
<dbReference type="InterPro" id="IPR051678">
    <property type="entry name" value="AGP_Transferase"/>
</dbReference>
<dbReference type="eggNOG" id="ENOG502S0H8">
    <property type="taxonomic scope" value="Eukaryota"/>
</dbReference>
<dbReference type="EMBL" id="JELW01000002">
    <property type="protein sequence ID" value="EXV04060.1"/>
    <property type="molecule type" value="Genomic_DNA"/>
</dbReference>
<protein>
    <submittedName>
        <fullName evidence="2">Aminoglycoside 3'-phosphotransferase/choline kinase domain protein</fullName>
    </submittedName>
</protein>
<evidence type="ECO:0000313" key="2">
    <source>
        <dbReference type="EMBL" id="EXV04060.1"/>
    </source>
</evidence>
<dbReference type="Pfam" id="PF01636">
    <property type="entry name" value="APH"/>
    <property type="match status" value="1"/>
</dbReference>
<dbReference type="AlphaFoldDB" id="A0A0A1V2J3"/>
<accession>A0A0A1V2J3</accession>
<sequence>MGSSQDANSLVGCPSRHIDDFFTRNALHYQTRNQCLRFAQLIFPGELVGEADTQGECSYTVAVSTTHLLQFRPGRFSLDMGIYKDARHIFKHLVSETTYLGPFSGIPAPRSPHINPPLLHVYLMDKVPGVTLSGILQIPDNPHREFRHNLVRDMAAIFAKSYHHRVPSRRRHPLPAGKGIQGRIGSSLRWRANLLTNIADAKLSQEAQATKYHLGHIERLPWCLTHGDLIPSNIMVDPQTGHITGLLDWAEGEWLPLGVGMYAIDECLGQDDAEKGFVYFDDHAELRALFWRTFLDLCEGHTPARNGVLNLSEVEMARRLGLLLWRGIAFDDGRLDRLVEAGRDDGELNKLRVLLDAPSLLESISTP</sequence>
<dbReference type="GO" id="GO:0016301">
    <property type="term" value="F:kinase activity"/>
    <property type="evidence" value="ECO:0007669"/>
    <property type="project" value="UniProtKB-KW"/>
</dbReference>
<dbReference type="Proteomes" id="UP000030151">
    <property type="component" value="Unassembled WGS sequence"/>
</dbReference>
<dbReference type="Gene3D" id="3.90.1200.10">
    <property type="match status" value="1"/>
</dbReference>
<name>A0A0A1V2J3_9HYPO</name>
<keyword evidence="2" id="KW-0418">Kinase</keyword>
<dbReference type="SUPFAM" id="SSF56112">
    <property type="entry name" value="Protein kinase-like (PK-like)"/>
    <property type="match status" value="1"/>
</dbReference>
<dbReference type="PANTHER" id="PTHR21310:SF59">
    <property type="entry name" value="AMINOGLYCOSIDE PHOSPHOTRANSFERASE DOMAIN-CONTAINING PROTEIN"/>
    <property type="match status" value="1"/>
</dbReference>
<feature type="domain" description="Aminoglycoside phosphotransferase" evidence="1">
    <location>
        <begin position="120"/>
        <end position="251"/>
    </location>
</feature>
<reference evidence="2 3" key="1">
    <citation type="submission" date="2014-02" db="EMBL/GenBank/DDBJ databases">
        <title>The genome sequence of the entomopathogenic fungus Metarhizium robertsii ARSEF 2575.</title>
        <authorList>
            <person name="Giuliano Garisto Donzelli B."/>
            <person name="Roe B.A."/>
            <person name="Macmil S.L."/>
            <person name="Krasnoff S.B."/>
            <person name="Gibson D.M."/>
        </authorList>
    </citation>
    <scope>NUCLEOTIDE SEQUENCE [LARGE SCALE GENOMIC DNA]</scope>
    <source>
        <strain evidence="2 3">ARSEF 2575</strain>
    </source>
</reference>
<keyword evidence="2" id="KW-0808">Transferase</keyword>
<dbReference type="InterPro" id="IPR002575">
    <property type="entry name" value="Aminoglycoside_PTrfase"/>
</dbReference>
<dbReference type="PANTHER" id="PTHR21310">
    <property type="entry name" value="AMINOGLYCOSIDE PHOSPHOTRANSFERASE-RELATED-RELATED"/>
    <property type="match status" value="1"/>
</dbReference>